<evidence type="ECO:0000313" key="1">
    <source>
        <dbReference type="EMBL" id="KKS25853.1"/>
    </source>
</evidence>
<name>A0A0G1AKP4_9BACT</name>
<proteinExistence type="predicted"/>
<sequence>MVHHIRHVMIADMRCISKLGLPRV</sequence>
<protein>
    <submittedName>
        <fullName evidence="1">Uncharacterized protein</fullName>
    </submittedName>
</protein>
<reference evidence="1 2" key="1">
    <citation type="journal article" date="2015" name="Nature">
        <title>rRNA introns, odd ribosomes, and small enigmatic genomes across a large radiation of phyla.</title>
        <authorList>
            <person name="Brown C.T."/>
            <person name="Hug L.A."/>
            <person name="Thomas B.C."/>
            <person name="Sharon I."/>
            <person name="Castelle C.J."/>
            <person name="Singh A."/>
            <person name="Wilkins M.J."/>
            <person name="Williams K.H."/>
            <person name="Banfield J.F."/>
        </authorList>
    </citation>
    <scope>NUCLEOTIDE SEQUENCE [LARGE SCALE GENOMIC DNA]</scope>
</reference>
<evidence type="ECO:0000313" key="2">
    <source>
        <dbReference type="Proteomes" id="UP000033859"/>
    </source>
</evidence>
<gene>
    <name evidence="1" type="ORF">UU84_C0034G0001</name>
</gene>
<organism evidence="1 2">
    <name type="scientific">Candidatus Yanofskybacteria bacterium GW2011_GWC2_41_9</name>
    <dbReference type="NCBI Taxonomy" id="1619029"/>
    <lineage>
        <taxon>Bacteria</taxon>
        <taxon>Candidatus Yanofskyibacteriota</taxon>
    </lineage>
</organism>
<comment type="caution">
    <text evidence="1">The sequence shown here is derived from an EMBL/GenBank/DDBJ whole genome shotgun (WGS) entry which is preliminary data.</text>
</comment>
<dbReference type="AlphaFoldDB" id="A0A0G1AKP4"/>
<accession>A0A0G1AKP4</accession>
<dbReference type="Proteomes" id="UP000033859">
    <property type="component" value="Unassembled WGS sequence"/>
</dbReference>
<feature type="non-terminal residue" evidence="1">
    <location>
        <position position="24"/>
    </location>
</feature>
<dbReference type="EMBL" id="LCCE01000034">
    <property type="protein sequence ID" value="KKS25853.1"/>
    <property type="molecule type" value="Genomic_DNA"/>
</dbReference>